<dbReference type="AlphaFoldDB" id="A0A2W2EHY6"/>
<keyword evidence="4" id="KW-1185">Reference proteome</keyword>
<keyword evidence="1" id="KW-0732">Signal</keyword>
<dbReference type="OrthoDB" id="9809781at2"/>
<dbReference type="InterPro" id="IPR018711">
    <property type="entry name" value="NAGPA"/>
</dbReference>
<feature type="chain" id="PRO_5039708132" description="Phosphodiester glycosidase domain-containing protein" evidence="1">
    <location>
        <begin position="25"/>
        <end position="410"/>
    </location>
</feature>
<feature type="domain" description="Phosphodiester glycosidase" evidence="2">
    <location>
        <begin position="253"/>
        <end position="405"/>
    </location>
</feature>
<evidence type="ECO:0000313" key="3">
    <source>
        <dbReference type="EMBL" id="PZG22281.1"/>
    </source>
</evidence>
<gene>
    <name evidence="3" type="ORF">C1J01_04340</name>
</gene>
<proteinExistence type="predicted"/>
<dbReference type="PANTHER" id="PTHR40446">
    <property type="entry name" value="N-ACETYLGLUCOSAMINE-1-PHOSPHODIESTER ALPHA-N-ACETYLGLUCOSAMINIDASE"/>
    <property type="match status" value="1"/>
</dbReference>
<dbReference type="Pfam" id="PF09992">
    <property type="entry name" value="NAGPA"/>
    <property type="match status" value="1"/>
</dbReference>
<dbReference type="PANTHER" id="PTHR40446:SF2">
    <property type="entry name" value="N-ACETYLGLUCOSAMINE-1-PHOSPHODIESTER ALPHA-N-ACETYLGLUCOSAMINIDASE"/>
    <property type="match status" value="1"/>
</dbReference>
<feature type="signal peptide" evidence="1">
    <location>
        <begin position="1"/>
        <end position="24"/>
    </location>
</feature>
<reference evidence="3 4" key="1">
    <citation type="submission" date="2018-01" db="EMBL/GenBank/DDBJ databases">
        <title>Draft genome sequence of Nonomuraea sp. KC333.</title>
        <authorList>
            <person name="Sahin N."/>
            <person name="Saygin H."/>
            <person name="Ay H."/>
        </authorList>
    </citation>
    <scope>NUCLEOTIDE SEQUENCE [LARGE SCALE GENOMIC DNA]</scope>
    <source>
        <strain evidence="3 4">KC333</strain>
    </source>
</reference>
<organism evidence="3 4">
    <name type="scientific">Nonomuraea aridisoli</name>
    <dbReference type="NCBI Taxonomy" id="2070368"/>
    <lineage>
        <taxon>Bacteria</taxon>
        <taxon>Bacillati</taxon>
        <taxon>Actinomycetota</taxon>
        <taxon>Actinomycetes</taxon>
        <taxon>Streptosporangiales</taxon>
        <taxon>Streptosporangiaceae</taxon>
        <taxon>Nonomuraea</taxon>
    </lineage>
</organism>
<evidence type="ECO:0000256" key="1">
    <source>
        <dbReference type="SAM" id="SignalP"/>
    </source>
</evidence>
<name>A0A2W2EHY6_9ACTN</name>
<dbReference type="Proteomes" id="UP000249304">
    <property type="component" value="Unassembled WGS sequence"/>
</dbReference>
<sequence length="410" mass="42061">MIRATAALLGLVLLPTGRAASADAAVPLGAAGLAETRTTKTLADGVTLTRIVRGAGRASTDEINTTNRGPWVINVLTIDPGETRGHLRATYGPDLAGTETTTDLVRSSGALAGINASFFTFSANPEYRGEPVGLGLYDGKLLSEPTTNPDEADFVVDADTNRVLVGRLGWSGSVRNERSGATLPLEYLNHPPVVPASCAELGDQTACGAAGDVARFDPEFAAATPSGPGVEVVLDDQGCVVDTFGTRGRKLADDQTSLQATGRDAAALLRVAADGCLEETSTLVDEHGDEVPAGGALFGVTGRYRLLADGEIAVPPGSGGLYGRNPRTVAGVAEDGRIMLVTIDGRMATSVGTTLAETAAVARALGMHDAINLDGGGSATMSVKGDLVNKPCGSRERAVGDALVFVNSRY</sequence>
<evidence type="ECO:0000259" key="2">
    <source>
        <dbReference type="Pfam" id="PF09992"/>
    </source>
</evidence>
<comment type="caution">
    <text evidence="3">The sequence shown here is derived from an EMBL/GenBank/DDBJ whole genome shotgun (WGS) entry which is preliminary data.</text>
</comment>
<protein>
    <recommendedName>
        <fullName evidence="2">Phosphodiester glycosidase domain-containing protein</fullName>
    </recommendedName>
</protein>
<dbReference type="EMBL" id="POUD01000010">
    <property type="protein sequence ID" value="PZG22281.1"/>
    <property type="molecule type" value="Genomic_DNA"/>
</dbReference>
<evidence type="ECO:0000313" key="4">
    <source>
        <dbReference type="Proteomes" id="UP000249304"/>
    </source>
</evidence>
<accession>A0A2W2EHY6</accession>